<dbReference type="EMBL" id="REGN01000255">
    <property type="protein sequence ID" value="RNA43223.1"/>
    <property type="molecule type" value="Genomic_DNA"/>
</dbReference>
<reference evidence="1 2" key="1">
    <citation type="journal article" date="2018" name="Sci. Rep.">
        <title>Genomic signatures of local adaptation to the degree of environmental predictability in rotifers.</title>
        <authorList>
            <person name="Franch-Gras L."/>
            <person name="Hahn C."/>
            <person name="Garcia-Roger E.M."/>
            <person name="Carmona M.J."/>
            <person name="Serra M."/>
            <person name="Gomez A."/>
        </authorList>
    </citation>
    <scope>NUCLEOTIDE SEQUENCE [LARGE SCALE GENOMIC DNA]</scope>
    <source>
        <strain evidence="1">HYR1</strain>
    </source>
</reference>
<evidence type="ECO:0000313" key="2">
    <source>
        <dbReference type="Proteomes" id="UP000276133"/>
    </source>
</evidence>
<organism evidence="1 2">
    <name type="scientific">Brachionus plicatilis</name>
    <name type="common">Marine rotifer</name>
    <name type="synonym">Brachionus muelleri</name>
    <dbReference type="NCBI Taxonomy" id="10195"/>
    <lineage>
        <taxon>Eukaryota</taxon>
        <taxon>Metazoa</taxon>
        <taxon>Spiralia</taxon>
        <taxon>Gnathifera</taxon>
        <taxon>Rotifera</taxon>
        <taxon>Eurotatoria</taxon>
        <taxon>Monogononta</taxon>
        <taxon>Pseudotrocha</taxon>
        <taxon>Ploima</taxon>
        <taxon>Brachionidae</taxon>
        <taxon>Brachionus</taxon>
    </lineage>
</organism>
<dbReference type="Proteomes" id="UP000276133">
    <property type="component" value="Unassembled WGS sequence"/>
</dbReference>
<dbReference type="AlphaFoldDB" id="A0A3M7T568"/>
<name>A0A3M7T568_BRAPC</name>
<gene>
    <name evidence="1" type="ORF">BpHYR1_018679</name>
</gene>
<protein>
    <submittedName>
        <fullName evidence="1">Uncharacterized protein</fullName>
    </submittedName>
</protein>
<sequence>MYCIWNDFKIPALKTDLLGKLNYLPRYNKRSYFEIEIDLTLILNVKSTKSENFNRKKFIFRFLTITLISNH</sequence>
<evidence type="ECO:0000313" key="1">
    <source>
        <dbReference type="EMBL" id="RNA43223.1"/>
    </source>
</evidence>
<accession>A0A3M7T568</accession>
<proteinExistence type="predicted"/>
<comment type="caution">
    <text evidence="1">The sequence shown here is derived from an EMBL/GenBank/DDBJ whole genome shotgun (WGS) entry which is preliminary data.</text>
</comment>
<keyword evidence="2" id="KW-1185">Reference proteome</keyword>